<dbReference type="SUPFAM" id="SSF55083">
    <property type="entry name" value="6-hydroxymethyl-7,8-dihydropterin pyrophosphokinase, HPPK"/>
    <property type="match status" value="1"/>
</dbReference>
<keyword evidence="5" id="KW-0547">Nucleotide-binding</keyword>
<dbReference type="PROSITE" id="PS00794">
    <property type="entry name" value="HPPK"/>
    <property type="match status" value="1"/>
</dbReference>
<dbReference type="GO" id="GO:0003848">
    <property type="term" value="F:2-amino-4-hydroxy-6-hydroxymethyldihydropteridine diphosphokinase activity"/>
    <property type="evidence" value="ECO:0007669"/>
    <property type="project" value="UniProtKB-EC"/>
</dbReference>
<dbReference type="EC" id="2.7.6.3" evidence="9"/>
<comment type="catalytic activity">
    <reaction evidence="9">
        <text>7,8-dihydroneopterin = 6-hydroxymethyl-7,8-dihydropterin + glycolaldehyde</text>
        <dbReference type="Rhea" id="RHEA:10540"/>
        <dbReference type="ChEBI" id="CHEBI:17001"/>
        <dbReference type="ChEBI" id="CHEBI:17071"/>
        <dbReference type="ChEBI" id="CHEBI:44841"/>
        <dbReference type="EC" id="4.1.2.25"/>
    </reaction>
</comment>
<evidence type="ECO:0000256" key="10">
    <source>
        <dbReference type="SAM" id="MobiDB-lite"/>
    </source>
</evidence>
<dbReference type="NCBIfam" id="TIGR01498">
    <property type="entry name" value="folK"/>
    <property type="match status" value="1"/>
</dbReference>
<protein>
    <recommendedName>
        <fullName evidence="9">Bifunctional folate synthesis protein</fullName>
    </recommendedName>
    <domain>
        <recommendedName>
            <fullName evidence="9">Dihydroneopterin aldolase</fullName>
            <shortName evidence="9">DHNA</shortName>
            <ecNumber evidence="9">4.1.2.25</ecNumber>
        </recommendedName>
        <alternativeName>
            <fullName evidence="9">7,8-dihydroneopterin aldolase</fullName>
        </alternativeName>
    </domain>
    <domain>
        <recommendedName>
            <fullName evidence="9">2-amino-4-hydroxy-6-hydroxymethyldihydropteridine pyrophosphokinase</fullName>
            <ecNumber evidence="9">2.7.6.3</ecNumber>
        </recommendedName>
        <alternativeName>
            <fullName evidence="9">6-hydroxymethyl-7,8-dihydropterin pyrophosphokinase</fullName>
            <shortName evidence="9">PPPK</shortName>
        </alternativeName>
        <alternativeName>
            <fullName evidence="9">7,8-dihydro-6-hydroxymethylpterin pyrophosphokinase</fullName>
            <shortName evidence="9">HPPK</shortName>
        </alternativeName>
    </domain>
</protein>
<sequence>MNPHDGSAHHGSAPASIGRLDRIEVTGIRAWGHHGVLAAEKEIGQEFAVDVVLHLSTAAAGRTDVLSRTVNYAEVVTAVHEEIGAGPHDLVETLAERIAERILEETGHPLVRRVGVRVHKPAAPVGLPVGGVAVAIERDARPVLAVLALGSNLGDRETYLRGALDVLGSHPGTEIAWTSPVLETSPVGGPDGQGAYLNAVVGVTTELGPHDLLALAHRAERAAGRQRLVRWGERTLDVDVIAYGDWRSEDPDLTVPHPRAHERAFVLGPWHAADPAAELPGHGPVQALLARAADREDLRPGPALEGFDDPPSRTGEGAAES</sequence>
<dbReference type="UniPathway" id="UPA00077">
    <property type="reaction ID" value="UER00154"/>
</dbReference>
<comment type="caution">
    <text evidence="12">The sequence shown here is derived from an EMBL/GenBank/DDBJ whole genome shotgun (WGS) entry which is preliminary data.</text>
</comment>
<evidence type="ECO:0000313" key="13">
    <source>
        <dbReference type="Proteomes" id="UP000274327"/>
    </source>
</evidence>
<dbReference type="GO" id="GO:0046654">
    <property type="term" value="P:tetrahydrofolate biosynthetic process"/>
    <property type="evidence" value="ECO:0007669"/>
    <property type="project" value="UniProtKB-UniRule"/>
</dbReference>
<dbReference type="RefSeq" id="WP_126984352.1">
    <property type="nucleotide sequence ID" value="NZ_ML133851.1"/>
</dbReference>
<evidence type="ECO:0000256" key="8">
    <source>
        <dbReference type="ARBA" id="ARBA00022909"/>
    </source>
</evidence>
<evidence type="ECO:0000256" key="6">
    <source>
        <dbReference type="ARBA" id="ARBA00022777"/>
    </source>
</evidence>
<keyword evidence="7" id="KW-0067">ATP-binding</keyword>
<comment type="function">
    <text evidence="9">Catalyzes the conversion of 7,8-dihydroneopterin to 6-hydroxymethyl-7,8-dihydropterin.</text>
</comment>
<evidence type="ECO:0000259" key="11">
    <source>
        <dbReference type="PROSITE" id="PS00794"/>
    </source>
</evidence>
<dbReference type="NCBIfam" id="TIGR00526">
    <property type="entry name" value="folB_dom"/>
    <property type="match status" value="1"/>
</dbReference>
<reference evidence="12 13" key="1">
    <citation type="submission" date="2018-07" db="EMBL/GenBank/DDBJ databases">
        <title>Brachybacteriurn paraconglorneratum KCTC 9916.</title>
        <authorList>
            <person name="Li Y."/>
        </authorList>
    </citation>
    <scope>NUCLEOTIDE SEQUENCE [LARGE SCALE GENOMIC DNA]</scope>
    <source>
        <strain evidence="12 13">KCTC 9916</strain>
    </source>
</reference>
<comment type="pathway">
    <text evidence="9">Cofactor biosynthesis; tetrahydrofolate biosynthesis; 2-amino-4-hydroxy-6-hydroxymethyl-7,8-dihydropteridine diphosphate from 7,8-dihydroneopterin triphosphate: step 3/4.</text>
</comment>
<comment type="pathway">
    <text evidence="2">Cofactor biosynthesis; tetrahydrofolate biosynthesis; 2-amino-4-hydroxy-6-hydroxymethyl-7,8-dihydropteridine diphosphate from 7,8-dihydroneopterin triphosphate: step 4/4.</text>
</comment>
<dbReference type="CDD" id="cd00534">
    <property type="entry name" value="DHNA_DHNTPE"/>
    <property type="match status" value="1"/>
</dbReference>
<dbReference type="GO" id="GO:0004150">
    <property type="term" value="F:dihydroneopterin aldolase activity"/>
    <property type="evidence" value="ECO:0007669"/>
    <property type="project" value="UniProtKB-UniRule"/>
</dbReference>
<dbReference type="GO" id="GO:0005524">
    <property type="term" value="F:ATP binding"/>
    <property type="evidence" value="ECO:0007669"/>
    <property type="project" value="UniProtKB-KW"/>
</dbReference>
<dbReference type="GO" id="GO:0046656">
    <property type="term" value="P:folic acid biosynthetic process"/>
    <property type="evidence" value="ECO:0007669"/>
    <property type="project" value="UniProtKB-UniRule"/>
</dbReference>
<feature type="domain" description="7,8-dihydro-6-hydroxymethylpterin-pyrophosphokinase" evidence="11">
    <location>
        <begin position="230"/>
        <end position="241"/>
    </location>
</feature>
<evidence type="ECO:0000256" key="1">
    <source>
        <dbReference type="ARBA" id="ARBA00000198"/>
    </source>
</evidence>
<dbReference type="InterPro" id="IPR006156">
    <property type="entry name" value="Dihydroneopterin_aldolase"/>
</dbReference>
<gene>
    <name evidence="12" type="ORF">DS079_00325</name>
</gene>
<comment type="similarity">
    <text evidence="9">Belongs to the DHNA family.</text>
</comment>
<dbReference type="Pfam" id="PF02152">
    <property type="entry name" value="FolB"/>
    <property type="match status" value="1"/>
</dbReference>
<evidence type="ECO:0000256" key="5">
    <source>
        <dbReference type="ARBA" id="ARBA00022741"/>
    </source>
</evidence>
<dbReference type="CDD" id="cd00483">
    <property type="entry name" value="HPPK"/>
    <property type="match status" value="1"/>
</dbReference>
<dbReference type="NCBIfam" id="TIGR00525">
    <property type="entry name" value="folB"/>
    <property type="match status" value="1"/>
</dbReference>
<evidence type="ECO:0000256" key="7">
    <source>
        <dbReference type="ARBA" id="ARBA00022840"/>
    </source>
</evidence>
<organism evidence="12 13">
    <name type="scientific">Brachybacterium paraconglomeratum</name>
    <dbReference type="NCBI Taxonomy" id="173362"/>
    <lineage>
        <taxon>Bacteria</taxon>
        <taxon>Bacillati</taxon>
        <taxon>Actinomycetota</taxon>
        <taxon>Actinomycetes</taxon>
        <taxon>Micrococcales</taxon>
        <taxon>Dermabacteraceae</taxon>
        <taxon>Brachybacterium</taxon>
    </lineage>
</organism>
<accession>A0A3R8RSI0</accession>
<dbReference type="AlphaFoldDB" id="A0A3R8RSI0"/>
<comment type="similarity">
    <text evidence="3">In the N-terminal section; belongs to the DHNA family.</text>
</comment>
<dbReference type="InterPro" id="IPR043133">
    <property type="entry name" value="GTP-CH-I_C/QueF"/>
</dbReference>
<dbReference type="PANTHER" id="PTHR43071:SF1">
    <property type="entry name" value="2-AMINO-4-HYDROXY-6-HYDROXYMETHYLDIHYDROPTERIDINE PYROPHOSPHOKINASE"/>
    <property type="match status" value="1"/>
</dbReference>
<dbReference type="PANTHER" id="PTHR43071">
    <property type="entry name" value="2-AMINO-4-HYDROXY-6-HYDROXYMETHYLDIHYDROPTERIDINE PYROPHOSPHOKINASE"/>
    <property type="match status" value="1"/>
</dbReference>
<dbReference type="SUPFAM" id="SSF55620">
    <property type="entry name" value="Tetrahydrobiopterin biosynthesis enzymes-like"/>
    <property type="match status" value="1"/>
</dbReference>
<keyword evidence="8 9" id="KW-0289">Folate biosynthesis</keyword>
<keyword evidence="4" id="KW-0808">Transferase</keyword>
<name>A0A3R8RSI0_9MICO</name>
<dbReference type="EC" id="4.1.2.25" evidence="9"/>
<dbReference type="Gene3D" id="3.30.1130.10">
    <property type="match status" value="1"/>
</dbReference>
<evidence type="ECO:0000256" key="4">
    <source>
        <dbReference type="ARBA" id="ARBA00022679"/>
    </source>
</evidence>
<feature type="region of interest" description="Disordered" evidence="10">
    <location>
        <begin position="293"/>
        <end position="321"/>
    </location>
</feature>
<evidence type="ECO:0000256" key="2">
    <source>
        <dbReference type="ARBA" id="ARBA00005051"/>
    </source>
</evidence>
<evidence type="ECO:0000256" key="9">
    <source>
        <dbReference type="RuleBase" id="RU362079"/>
    </source>
</evidence>
<dbReference type="Pfam" id="PF01288">
    <property type="entry name" value="HPPK"/>
    <property type="match status" value="1"/>
</dbReference>
<dbReference type="EMBL" id="QOCI01000001">
    <property type="protein sequence ID" value="RRR19895.1"/>
    <property type="molecule type" value="Genomic_DNA"/>
</dbReference>
<evidence type="ECO:0000313" key="12">
    <source>
        <dbReference type="EMBL" id="RRR19895.1"/>
    </source>
</evidence>
<dbReference type="Gene3D" id="3.30.70.560">
    <property type="entry name" value="7,8-Dihydro-6-hydroxymethylpterin-pyrophosphokinase HPPK"/>
    <property type="match status" value="1"/>
</dbReference>
<dbReference type="InterPro" id="IPR000550">
    <property type="entry name" value="Hppk"/>
</dbReference>
<dbReference type="SMART" id="SM00905">
    <property type="entry name" value="FolB"/>
    <property type="match status" value="1"/>
</dbReference>
<keyword evidence="6" id="KW-0418">Kinase</keyword>
<proteinExistence type="inferred from homology"/>
<comment type="catalytic activity">
    <reaction evidence="1">
        <text>6-hydroxymethyl-7,8-dihydropterin + ATP = (7,8-dihydropterin-6-yl)methyl diphosphate + AMP + H(+)</text>
        <dbReference type="Rhea" id="RHEA:11412"/>
        <dbReference type="ChEBI" id="CHEBI:15378"/>
        <dbReference type="ChEBI" id="CHEBI:30616"/>
        <dbReference type="ChEBI" id="CHEBI:44841"/>
        <dbReference type="ChEBI" id="CHEBI:72950"/>
        <dbReference type="ChEBI" id="CHEBI:456215"/>
        <dbReference type="EC" id="2.7.6.3"/>
    </reaction>
</comment>
<dbReference type="Proteomes" id="UP000274327">
    <property type="component" value="Unassembled WGS sequence"/>
</dbReference>
<keyword evidence="9" id="KW-0456">Lyase</keyword>
<keyword evidence="13" id="KW-1185">Reference proteome</keyword>
<dbReference type="GeneID" id="78119476"/>
<dbReference type="InterPro" id="IPR035907">
    <property type="entry name" value="Hppk_sf"/>
</dbReference>
<dbReference type="InterPro" id="IPR006157">
    <property type="entry name" value="FolB_dom"/>
</dbReference>
<evidence type="ECO:0000256" key="3">
    <source>
        <dbReference type="ARBA" id="ARBA00009640"/>
    </source>
</evidence>
<dbReference type="GO" id="GO:0016301">
    <property type="term" value="F:kinase activity"/>
    <property type="evidence" value="ECO:0007669"/>
    <property type="project" value="UniProtKB-KW"/>
</dbReference>